<dbReference type="GO" id="GO:0016616">
    <property type="term" value="F:oxidoreductase activity, acting on the CH-OH group of donors, NAD or NADP as acceptor"/>
    <property type="evidence" value="ECO:0007669"/>
    <property type="project" value="InterPro"/>
</dbReference>
<dbReference type="PIRSF" id="PIRSF500136">
    <property type="entry name" value="UDP_ManNAc_DH"/>
    <property type="match status" value="1"/>
</dbReference>
<dbReference type="InterPro" id="IPR036220">
    <property type="entry name" value="UDP-Glc/GDP-Man_DH_C_sf"/>
</dbReference>
<dbReference type="InterPro" id="IPR036291">
    <property type="entry name" value="NAD(P)-bd_dom_sf"/>
</dbReference>
<evidence type="ECO:0000259" key="5">
    <source>
        <dbReference type="SMART" id="SM00984"/>
    </source>
</evidence>
<keyword evidence="3" id="KW-0520">NAD</keyword>
<sequence>MKENIKIAVIGLGYVGLPLARLFATKYPVIGFDINESRVVSLKSGTDSTLEVEDKDLQKVLVDNIKAETGLFCTTDLNDIADCTYYVITVPTPVDKNNRPDLTPLYKSSESVGKVLKKGDIVIYESTVYPGVTEEQCVPVLERVSGLKFNVDFFAGYSPERINPGDKEHTVEKILKVTSGSTPEIGLKVDSLYKSVITAGTYLAPTIKVAEAAKVIENSQRDINIAFVNELAKIFNLMNIDTQEVLAAAATKWNFLPFKPGLVGGHCIGVDPYYLAQRAQEFGYHPEIILAGRRLNDSMGEYVASQVVKLMIKKGILVNGANLLMLGITFKENCPDVRNTKIVDVIKALKEYGITVTIFDPLANKEEVKKEYKLETINSVPNEKFDAIVLGVAHAEFLKLEFSELQKANSLLYDVKGILGTLADNRL</sequence>
<dbReference type="InterPro" id="IPR001732">
    <property type="entry name" value="UDP-Glc/GDP-Man_DH_N"/>
</dbReference>
<dbReference type="SUPFAM" id="SSF52413">
    <property type="entry name" value="UDP-glucose/GDP-mannose dehydrogenase C-terminal domain"/>
    <property type="match status" value="1"/>
</dbReference>
<evidence type="ECO:0000256" key="3">
    <source>
        <dbReference type="ARBA" id="ARBA00023027"/>
    </source>
</evidence>
<dbReference type="InterPro" id="IPR014027">
    <property type="entry name" value="UDP-Glc/GDP-Man_DH_C"/>
</dbReference>
<dbReference type="InterPro" id="IPR017476">
    <property type="entry name" value="UDP-Glc/GDP-Man"/>
</dbReference>
<dbReference type="AlphaFoldDB" id="A0A1M7KA94"/>
<dbReference type="GO" id="GO:0016628">
    <property type="term" value="F:oxidoreductase activity, acting on the CH-CH group of donors, NAD or NADP as acceptor"/>
    <property type="evidence" value="ECO:0007669"/>
    <property type="project" value="InterPro"/>
</dbReference>
<dbReference type="Gene3D" id="3.40.50.720">
    <property type="entry name" value="NAD(P)-binding Rossmann-like Domain"/>
    <property type="match status" value="2"/>
</dbReference>
<dbReference type="Proteomes" id="UP000184121">
    <property type="component" value="Unassembled WGS sequence"/>
</dbReference>
<evidence type="ECO:0000313" key="7">
    <source>
        <dbReference type="Proteomes" id="UP000184121"/>
    </source>
</evidence>
<name>A0A1M7KA94_9FLAO</name>
<dbReference type="SUPFAM" id="SSF51735">
    <property type="entry name" value="NAD(P)-binding Rossmann-fold domains"/>
    <property type="match status" value="1"/>
</dbReference>
<dbReference type="Pfam" id="PF03720">
    <property type="entry name" value="UDPG_MGDP_dh_C"/>
    <property type="match status" value="1"/>
</dbReference>
<dbReference type="PANTHER" id="PTHR43491:SF2">
    <property type="entry name" value="UDP-N-ACETYL-D-MANNOSAMINE DEHYDROGENASE"/>
    <property type="match status" value="1"/>
</dbReference>
<dbReference type="PANTHER" id="PTHR43491">
    <property type="entry name" value="UDP-N-ACETYL-D-MANNOSAMINE DEHYDROGENASE"/>
    <property type="match status" value="1"/>
</dbReference>
<dbReference type="STRING" id="29534.SAMN05444366_3716"/>
<proteinExistence type="inferred from homology"/>
<reference evidence="7" key="1">
    <citation type="submission" date="2016-11" db="EMBL/GenBank/DDBJ databases">
        <authorList>
            <person name="Varghese N."/>
            <person name="Submissions S."/>
        </authorList>
    </citation>
    <scope>NUCLEOTIDE SEQUENCE [LARGE SCALE GENOMIC DNA]</scope>
    <source>
        <strain evidence="7">DSM 1811</strain>
    </source>
</reference>
<protein>
    <submittedName>
        <fullName evidence="6">UDP-N-acetyl-D-galactosamine dehydrogenase</fullName>
    </submittedName>
</protein>
<feature type="domain" description="UDP-glucose/GDP-mannose dehydrogenase C-terminal" evidence="5">
    <location>
        <begin position="324"/>
        <end position="421"/>
    </location>
</feature>
<dbReference type="InterPro" id="IPR008927">
    <property type="entry name" value="6-PGluconate_DH-like_C_sf"/>
</dbReference>
<dbReference type="NCBIfam" id="TIGR03026">
    <property type="entry name" value="NDP-sugDHase"/>
    <property type="match status" value="1"/>
</dbReference>
<gene>
    <name evidence="6" type="ORF">SAMN05444366_3716</name>
</gene>
<accession>A0A1M7KA94</accession>
<evidence type="ECO:0000256" key="4">
    <source>
        <dbReference type="PIRNR" id="PIRNR000124"/>
    </source>
</evidence>
<organism evidence="6 7">
    <name type="scientific">Flavobacterium saccharophilum</name>
    <dbReference type="NCBI Taxonomy" id="29534"/>
    <lineage>
        <taxon>Bacteria</taxon>
        <taxon>Pseudomonadati</taxon>
        <taxon>Bacteroidota</taxon>
        <taxon>Flavobacteriia</taxon>
        <taxon>Flavobacteriales</taxon>
        <taxon>Flavobacteriaceae</taxon>
        <taxon>Flavobacterium</taxon>
    </lineage>
</organism>
<dbReference type="PIRSF" id="PIRSF000124">
    <property type="entry name" value="UDPglc_GDPman_dh"/>
    <property type="match status" value="1"/>
</dbReference>
<dbReference type="SUPFAM" id="SSF48179">
    <property type="entry name" value="6-phosphogluconate dehydrogenase C-terminal domain-like"/>
    <property type="match status" value="1"/>
</dbReference>
<dbReference type="GO" id="GO:0051287">
    <property type="term" value="F:NAD binding"/>
    <property type="evidence" value="ECO:0007669"/>
    <property type="project" value="InterPro"/>
</dbReference>
<dbReference type="Pfam" id="PF00984">
    <property type="entry name" value="UDPG_MGDP_dh"/>
    <property type="match status" value="1"/>
</dbReference>
<evidence type="ECO:0000256" key="1">
    <source>
        <dbReference type="ARBA" id="ARBA00006601"/>
    </source>
</evidence>
<dbReference type="SMART" id="SM00984">
    <property type="entry name" value="UDPG_MGDP_dh_C"/>
    <property type="match status" value="1"/>
</dbReference>
<dbReference type="GO" id="GO:0000271">
    <property type="term" value="P:polysaccharide biosynthetic process"/>
    <property type="evidence" value="ECO:0007669"/>
    <property type="project" value="InterPro"/>
</dbReference>
<comment type="similarity">
    <text evidence="1 4">Belongs to the UDP-glucose/GDP-mannose dehydrogenase family.</text>
</comment>
<dbReference type="InterPro" id="IPR028359">
    <property type="entry name" value="UDP_ManNAc/GlcNAc_DH"/>
</dbReference>
<dbReference type="OrthoDB" id="9803238at2"/>
<keyword evidence="2" id="KW-0560">Oxidoreductase</keyword>
<dbReference type="InterPro" id="IPR014026">
    <property type="entry name" value="UDP-Glc/GDP-Man_DH_dimer"/>
</dbReference>
<dbReference type="Pfam" id="PF03721">
    <property type="entry name" value="UDPG_MGDP_dh_N"/>
    <property type="match status" value="1"/>
</dbReference>
<dbReference type="EMBL" id="FRBY01000005">
    <property type="protein sequence ID" value="SHM62212.1"/>
    <property type="molecule type" value="Genomic_DNA"/>
</dbReference>
<evidence type="ECO:0000256" key="2">
    <source>
        <dbReference type="ARBA" id="ARBA00023002"/>
    </source>
</evidence>
<dbReference type="RefSeq" id="WP_072974782.1">
    <property type="nucleotide sequence ID" value="NZ_FRBY01000005.1"/>
</dbReference>
<keyword evidence="7" id="KW-1185">Reference proteome</keyword>
<evidence type="ECO:0000313" key="6">
    <source>
        <dbReference type="EMBL" id="SHM62212.1"/>
    </source>
</evidence>